<reference evidence="6" key="1">
    <citation type="submission" date="2019-08" db="EMBL/GenBank/DDBJ databases">
        <authorList>
            <person name="Kucharzyk K."/>
            <person name="Murdoch R.W."/>
            <person name="Higgins S."/>
            <person name="Loffler F."/>
        </authorList>
    </citation>
    <scope>NUCLEOTIDE SEQUENCE</scope>
</reference>
<evidence type="ECO:0000256" key="5">
    <source>
        <dbReference type="SAM" id="Phobius"/>
    </source>
</evidence>
<comment type="subcellular location">
    <subcellularLocation>
        <location evidence="1">Membrane</location>
        <topology evidence="1">Multi-pass membrane protein</topology>
    </subcellularLocation>
</comment>
<dbReference type="GO" id="GO:0016020">
    <property type="term" value="C:membrane"/>
    <property type="evidence" value="ECO:0007669"/>
    <property type="project" value="UniProtKB-SubCell"/>
</dbReference>
<protein>
    <submittedName>
        <fullName evidence="6">Uncharacterized protein</fullName>
    </submittedName>
</protein>
<keyword evidence="3 5" id="KW-1133">Transmembrane helix</keyword>
<feature type="transmembrane region" description="Helical" evidence="5">
    <location>
        <begin position="36"/>
        <end position="53"/>
    </location>
</feature>
<organism evidence="6">
    <name type="scientific">bioreactor metagenome</name>
    <dbReference type="NCBI Taxonomy" id="1076179"/>
    <lineage>
        <taxon>unclassified sequences</taxon>
        <taxon>metagenomes</taxon>
        <taxon>ecological metagenomes</taxon>
    </lineage>
</organism>
<name>A0A644TSV1_9ZZZZ</name>
<accession>A0A644TSV1</accession>
<dbReference type="EMBL" id="VSSQ01000046">
    <property type="protein sequence ID" value="MPL69332.1"/>
    <property type="molecule type" value="Genomic_DNA"/>
</dbReference>
<evidence type="ECO:0000256" key="3">
    <source>
        <dbReference type="ARBA" id="ARBA00022989"/>
    </source>
</evidence>
<dbReference type="PANTHER" id="PTHR31746:SF2">
    <property type="entry name" value="TRANSMEMBRANE PROTEIN 229A"/>
    <property type="match status" value="1"/>
</dbReference>
<evidence type="ECO:0000256" key="4">
    <source>
        <dbReference type="ARBA" id="ARBA00023136"/>
    </source>
</evidence>
<sequence>MVHFIIYGLLGWCLEIIWTGLGSLLNGDGCLTAKTYLWMFPIYGLAILFEPMHDEIRLWPVWIRGTIWMVLCFIMEYFTGWILRAAIGTIPWDYSRAAFNIHGLIRLDYAPVWFAAGLLFEKVHNWLDQVRLYR</sequence>
<keyword evidence="4 5" id="KW-0472">Membrane</keyword>
<comment type="caution">
    <text evidence="6">The sequence shown here is derived from an EMBL/GenBank/DDBJ whole genome shotgun (WGS) entry which is preliminary data.</text>
</comment>
<dbReference type="AlphaFoldDB" id="A0A644TSV1"/>
<dbReference type="Pfam" id="PF06541">
    <property type="entry name" value="ABC_trans_CmpB"/>
    <property type="match status" value="1"/>
</dbReference>
<evidence type="ECO:0000256" key="1">
    <source>
        <dbReference type="ARBA" id="ARBA00004141"/>
    </source>
</evidence>
<feature type="transmembrane region" description="Helical" evidence="5">
    <location>
        <begin position="65"/>
        <end position="87"/>
    </location>
</feature>
<dbReference type="PANTHER" id="PTHR31746">
    <property type="entry name" value="TRANSMEMBRANE PROTEIN 229 FAMILY MEMBER"/>
    <property type="match status" value="1"/>
</dbReference>
<gene>
    <name evidence="6" type="ORF">SDC9_15070</name>
</gene>
<evidence type="ECO:0000313" key="6">
    <source>
        <dbReference type="EMBL" id="MPL69332.1"/>
    </source>
</evidence>
<evidence type="ECO:0000256" key="2">
    <source>
        <dbReference type="ARBA" id="ARBA00022692"/>
    </source>
</evidence>
<feature type="transmembrane region" description="Helical" evidence="5">
    <location>
        <begin position="6"/>
        <end position="24"/>
    </location>
</feature>
<proteinExistence type="predicted"/>
<keyword evidence="2 5" id="KW-0812">Transmembrane</keyword>
<dbReference type="InterPro" id="IPR010540">
    <property type="entry name" value="CmpB_TMEM229"/>
</dbReference>